<keyword evidence="5" id="KW-1185">Reference proteome</keyword>
<dbReference type="InterPro" id="IPR013783">
    <property type="entry name" value="Ig-like_fold"/>
</dbReference>
<protein>
    <recommendedName>
        <fullName evidence="3">Ig-like domain-containing protein</fullName>
    </recommendedName>
</protein>
<evidence type="ECO:0000313" key="4">
    <source>
        <dbReference type="EMBL" id="CAB1420296.1"/>
    </source>
</evidence>
<accession>A0A9N7TXK0</accession>
<feature type="domain" description="Ig-like" evidence="3">
    <location>
        <begin position="208"/>
        <end position="293"/>
    </location>
</feature>
<keyword evidence="1" id="KW-0472">Membrane</keyword>
<keyword evidence="1" id="KW-0812">Transmembrane</keyword>
<dbReference type="Pfam" id="PF13895">
    <property type="entry name" value="Ig_2"/>
    <property type="match status" value="1"/>
</dbReference>
<dbReference type="Proteomes" id="UP001153269">
    <property type="component" value="Unassembled WGS sequence"/>
</dbReference>
<name>A0A9N7TXK0_PLEPL</name>
<evidence type="ECO:0000256" key="1">
    <source>
        <dbReference type="SAM" id="Phobius"/>
    </source>
</evidence>
<dbReference type="InterPro" id="IPR003599">
    <property type="entry name" value="Ig_sub"/>
</dbReference>
<organism evidence="4 5">
    <name type="scientific">Pleuronectes platessa</name>
    <name type="common">European plaice</name>
    <dbReference type="NCBI Taxonomy" id="8262"/>
    <lineage>
        <taxon>Eukaryota</taxon>
        <taxon>Metazoa</taxon>
        <taxon>Chordata</taxon>
        <taxon>Craniata</taxon>
        <taxon>Vertebrata</taxon>
        <taxon>Euteleostomi</taxon>
        <taxon>Actinopterygii</taxon>
        <taxon>Neopterygii</taxon>
        <taxon>Teleostei</taxon>
        <taxon>Neoteleostei</taxon>
        <taxon>Acanthomorphata</taxon>
        <taxon>Carangaria</taxon>
        <taxon>Pleuronectiformes</taxon>
        <taxon>Pleuronectoidei</taxon>
        <taxon>Pleuronectidae</taxon>
        <taxon>Pleuronectes</taxon>
    </lineage>
</organism>
<feature type="chain" id="PRO_5040494862" description="Ig-like domain-containing protein" evidence="2">
    <location>
        <begin position="19"/>
        <end position="351"/>
    </location>
</feature>
<feature type="domain" description="Ig-like" evidence="3">
    <location>
        <begin position="130"/>
        <end position="203"/>
    </location>
</feature>
<keyword evidence="2" id="KW-0732">Signal</keyword>
<dbReference type="EMBL" id="CADEAL010000446">
    <property type="protein sequence ID" value="CAB1420296.1"/>
    <property type="molecule type" value="Genomic_DNA"/>
</dbReference>
<keyword evidence="1" id="KW-1133">Transmembrane helix</keyword>
<dbReference type="AlphaFoldDB" id="A0A9N7TXK0"/>
<dbReference type="Pfam" id="PF13927">
    <property type="entry name" value="Ig_3"/>
    <property type="match status" value="1"/>
</dbReference>
<dbReference type="SMART" id="SM00408">
    <property type="entry name" value="IGc2"/>
    <property type="match status" value="2"/>
</dbReference>
<proteinExistence type="predicted"/>
<dbReference type="InterPro" id="IPR003598">
    <property type="entry name" value="Ig_sub2"/>
</dbReference>
<dbReference type="PANTHER" id="PTHR46013:SF4">
    <property type="entry name" value="B-CELL RECEPTOR CD22-RELATED"/>
    <property type="match status" value="1"/>
</dbReference>
<feature type="signal peptide" evidence="2">
    <location>
        <begin position="1"/>
        <end position="18"/>
    </location>
</feature>
<evidence type="ECO:0000313" key="5">
    <source>
        <dbReference type="Proteomes" id="UP001153269"/>
    </source>
</evidence>
<dbReference type="PROSITE" id="PS50835">
    <property type="entry name" value="IG_LIKE"/>
    <property type="match status" value="2"/>
</dbReference>
<evidence type="ECO:0000256" key="2">
    <source>
        <dbReference type="SAM" id="SignalP"/>
    </source>
</evidence>
<gene>
    <name evidence="4" type="ORF">PLEPLA_LOCUS8171</name>
</gene>
<dbReference type="PANTHER" id="PTHR46013">
    <property type="entry name" value="VASCULAR CELL ADHESION MOLECULE 1"/>
    <property type="match status" value="1"/>
</dbReference>
<feature type="transmembrane region" description="Helical" evidence="1">
    <location>
        <begin position="302"/>
        <end position="326"/>
    </location>
</feature>
<dbReference type="InterPro" id="IPR007110">
    <property type="entry name" value="Ig-like_dom"/>
</dbReference>
<dbReference type="SUPFAM" id="SSF48726">
    <property type="entry name" value="Immunoglobulin"/>
    <property type="match status" value="3"/>
</dbReference>
<dbReference type="InterPro" id="IPR036179">
    <property type="entry name" value="Ig-like_dom_sf"/>
</dbReference>
<evidence type="ECO:0000259" key="3">
    <source>
        <dbReference type="PROSITE" id="PS50835"/>
    </source>
</evidence>
<dbReference type="Pfam" id="PF07686">
    <property type="entry name" value="V-set"/>
    <property type="match status" value="1"/>
</dbReference>
<comment type="caution">
    <text evidence="4">The sequence shown here is derived from an EMBL/GenBank/DDBJ whole genome shotgun (WGS) entry which is preliminary data.</text>
</comment>
<dbReference type="InterPro" id="IPR013106">
    <property type="entry name" value="Ig_V-set"/>
</dbReference>
<dbReference type="SMART" id="SM00409">
    <property type="entry name" value="IG"/>
    <property type="match status" value="3"/>
</dbReference>
<dbReference type="Gene3D" id="2.60.40.10">
    <property type="entry name" value="Immunoglobulins"/>
    <property type="match status" value="3"/>
</dbReference>
<reference evidence="4" key="1">
    <citation type="submission" date="2020-03" db="EMBL/GenBank/DDBJ databases">
        <authorList>
            <person name="Weist P."/>
        </authorList>
    </citation>
    <scope>NUCLEOTIDE SEQUENCE</scope>
</reference>
<sequence>MEWITTVLVFLIMREGTGTSYYKVTFENPDPCALKGSSVAFKCSYSFNEGETVLQTRWYKGDFLGEIWRRFKLSDLPSYDNRTEYLGDRKHDCSIAIHDVQENDTGHYYFRFDTEKIGFRSKTSVQLTVTELIASVYPDRVRAGEDVNLECGTSCQQLPSIKWFKDGRPVDKPVFQAQAVDSGNYSCVIEGQESYKSDPMTLVVQYAPLNVSIEMSPSDLIVEGSNVSLTCSDTANPAADKYTWYKDVSSSMLQVGSGQVLSLPSVNISHSGIYLCRVWNSVGEGNSMGVLLTVYETDIHHLILRVGFGFKVVIVLLLTMIIIWACKKTRASPVDKEEHSHVYEHVNNVNG</sequence>